<evidence type="ECO:0000313" key="2">
    <source>
        <dbReference type="Proteomes" id="UP000308133"/>
    </source>
</evidence>
<dbReference type="EMBL" id="PTQR01000072">
    <property type="protein sequence ID" value="TKX22157.1"/>
    <property type="molecule type" value="Genomic_DNA"/>
</dbReference>
<proteinExistence type="predicted"/>
<gene>
    <name evidence="1" type="ORF">C1H76_5633</name>
</gene>
<reference evidence="1 2" key="1">
    <citation type="submission" date="2018-02" db="EMBL/GenBank/DDBJ databases">
        <title>Draft genome sequences of Elsinoe sp., causing black scab on jojoba.</title>
        <authorList>
            <person name="Stodart B."/>
            <person name="Jeffress S."/>
            <person name="Ash G."/>
            <person name="Arun Chinnappa K."/>
        </authorList>
    </citation>
    <scope>NUCLEOTIDE SEQUENCE [LARGE SCALE GENOMIC DNA]</scope>
    <source>
        <strain evidence="1 2">Hillstone_2</strain>
    </source>
</reference>
<dbReference type="Proteomes" id="UP000308133">
    <property type="component" value="Unassembled WGS sequence"/>
</dbReference>
<protein>
    <submittedName>
        <fullName evidence="1">Uncharacterized protein</fullName>
    </submittedName>
</protein>
<dbReference type="AlphaFoldDB" id="A0A4U7B484"/>
<sequence length="119" mass="13560">MAWFSRELVVGQGRATAWKGHERAAATVSKKTAVLVEAAFRDEAGRMCGIVPFLVFDFLAFFAFRLRAPVSSFARRLRVSSMWTCFPSLCCSRYYCGRSEGGIYVFWAPIFRRVLRSEI</sequence>
<comment type="caution">
    <text evidence="1">The sequence shown here is derived from an EMBL/GenBank/DDBJ whole genome shotgun (WGS) entry which is preliminary data.</text>
</comment>
<organism evidence="1 2">
    <name type="scientific">Elsinoe australis</name>
    <dbReference type="NCBI Taxonomy" id="40998"/>
    <lineage>
        <taxon>Eukaryota</taxon>
        <taxon>Fungi</taxon>
        <taxon>Dikarya</taxon>
        <taxon>Ascomycota</taxon>
        <taxon>Pezizomycotina</taxon>
        <taxon>Dothideomycetes</taxon>
        <taxon>Dothideomycetidae</taxon>
        <taxon>Myriangiales</taxon>
        <taxon>Elsinoaceae</taxon>
        <taxon>Elsinoe</taxon>
    </lineage>
</organism>
<name>A0A4U7B484_9PEZI</name>
<evidence type="ECO:0000313" key="1">
    <source>
        <dbReference type="EMBL" id="TKX22157.1"/>
    </source>
</evidence>
<accession>A0A4U7B484</accession>